<proteinExistence type="predicted"/>
<name>A0A2T0XD49_9BURK</name>
<keyword evidence="1" id="KW-0175">Coiled coil</keyword>
<protein>
    <submittedName>
        <fullName evidence="2">Uncharacterized protein</fullName>
    </submittedName>
</protein>
<gene>
    <name evidence="2" type="ORF">BCM14_2620</name>
</gene>
<evidence type="ECO:0000313" key="2">
    <source>
        <dbReference type="EMBL" id="PRY96863.1"/>
    </source>
</evidence>
<feature type="coiled-coil region" evidence="1">
    <location>
        <begin position="99"/>
        <end position="126"/>
    </location>
</feature>
<dbReference type="Proteomes" id="UP000238308">
    <property type="component" value="Unassembled WGS sequence"/>
</dbReference>
<accession>A0A2T0XD49</accession>
<dbReference type="AlphaFoldDB" id="A0A2T0XD49"/>
<dbReference type="RefSeq" id="WP_106228442.1">
    <property type="nucleotide sequence ID" value="NZ_PVTV01000016.1"/>
</dbReference>
<organism evidence="2 3">
    <name type="scientific">Jezberella montanilacus</name>
    <dbReference type="NCBI Taxonomy" id="323426"/>
    <lineage>
        <taxon>Bacteria</taxon>
        <taxon>Pseudomonadati</taxon>
        <taxon>Pseudomonadota</taxon>
        <taxon>Betaproteobacteria</taxon>
        <taxon>Burkholderiales</taxon>
        <taxon>Alcaligenaceae</taxon>
        <taxon>Jezberella</taxon>
    </lineage>
</organism>
<keyword evidence="3" id="KW-1185">Reference proteome</keyword>
<comment type="caution">
    <text evidence="2">The sequence shown here is derived from an EMBL/GenBank/DDBJ whole genome shotgun (WGS) entry which is preliminary data.</text>
</comment>
<dbReference type="EMBL" id="PVTV01000016">
    <property type="protein sequence ID" value="PRY96863.1"/>
    <property type="molecule type" value="Genomic_DNA"/>
</dbReference>
<evidence type="ECO:0000256" key="1">
    <source>
        <dbReference type="SAM" id="Coils"/>
    </source>
</evidence>
<reference evidence="2 3" key="1">
    <citation type="submission" date="2018-03" db="EMBL/GenBank/DDBJ databases">
        <title>Genomic Encyclopedia of Type Strains, Phase III (KMG-III): the genomes of soil and plant-associated and newly described type strains.</title>
        <authorList>
            <person name="Whitman W."/>
        </authorList>
    </citation>
    <scope>NUCLEOTIDE SEQUENCE [LARGE SCALE GENOMIC DNA]</scope>
    <source>
        <strain evidence="2 3">MWH-P2sevCIIIb</strain>
    </source>
</reference>
<sequence length="126" mass="14031">MVRSYRSILNARSEVIEARIDTRVAEMKADLEAMRVDLRRSADDFKETATEIGQKITNLKYIVVTTAAASVIGLYAANVATMQALLSAYDSGKAMATVMAQTTERIQRTSERLDLLEARLEKNSTR</sequence>
<evidence type="ECO:0000313" key="3">
    <source>
        <dbReference type="Proteomes" id="UP000238308"/>
    </source>
</evidence>